<gene>
    <name evidence="2" type="ordered locus">MTR_3g010277</name>
</gene>
<sequence length="239" mass="26281">MVWVLREGRYRCRRGLAVASSFVGLGGGVGQGALDGQENKGNAEVQEEKEALVASQTEVKICEVYSPQIQKNSEKEDRILDTEFDREGDKVKHMGSLMGATAVNVHRSDGEDNPSQAEDSPPTSPLPSHLRNSASGKIRELRFRDGPNKPPLPEWFDQQPPLSKPQDIGSHTVAADIPKIKSRNEKVPLSGTLSSQNPVTIGLRAAREFDPGGNFPILFSITSVPFELRRITRMSRKLL</sequence>
<evidence type="ECO:0000313" key="4">
    <source>
        <dbReference type="Proteomes" id="UP000002051"/>
    </source>
</evidence>
<feature type="compositionally biased region" description="Basic and acidic residues" evidence="1">
    <location>
        <begin position="137"/>
        <end position="147"/>
    </location>
</feature>
<dbReference type="PaxDb" id="3880-AES68572"/>
<dbReference type="Proteomes" id="UP000002051">
    <property type="component" value="Chromosome 3"/>
</dbReference>
<evidence type="ECO:0000313" key="3">
    <source>
        <dbReference type="EnsemblPlants" id="KEH32893"/>
    </source>
</evidence>
<organism evidence="2 4">
    <name type="scientific">Medicago truncatula</name>
    <name type="common">Barrel medic</name>
    <name type="synonym">Medicago tribuloides</name>
    <dbReference type="NCBI Taxonomy" id="3880"/>
    <lineage>
        <taxon>Eukaryota</taxon>
        <taxon>Viridiplantae</taxon>
        <taxon>Streptophyta</taxon>
        <taxon>Embryophyta</taxon>
        <taxon>Tracheophyta</taxon>
        <taxon>Spermatophyta</taxon>
        <taxon>Magnoliopsida</taxon>
        <taxon>eudicotyledons</taxon>
        <taxon>Gunneridae</taxon>
        <taxon>Pentapetalae</taxon>
        <taxon>rosids</taxon>
        <taxon>fabids</taxon>
        <taxon>Fabales</taxon>
        <taxon>Fabaceae</taxon>
        <taxon>Papilionoideae</taxon>
        <taxon>50 kb inversion clade</taxon>
        <taxon>NPAAA clade</taxon>
        <taxon>Hologalegina</taxon>
        <taxon>IRL clade</taxon>
        <taxon>Trifolieae</taxon>
        <taxon>Medicago</taxon>
    </lineage>
</organism>
<reference evidence="2 4" key="1">
    <citation type="journal article" date="2011" name="Nature">
        <title>The Medicago genome provides insight into the evolution of rhizobial symbioses.</title>
        <authorList>
            <person name="Young N.D."/>
            <person name="Debelle F."/>
            <person name="Oldroyd G.E."/>
            <person name="Geurts R."/>
            <person name="Cannon S.B."/>
            <person name="Udvardi M.K."/>
            <person name="Benedito V.A."/>
            <person name="Mayer K.F."/>
            <person name="Gouzy J."/>
            <person name="Schoof H."/>
            <person name="Van de Peer Y."/>
            <person name="Proost S."/>
            <person name="Cook D.R."/>
            <person name="Meyers B.C."/>
            <person name="Spannagl M."/>
            <person name="Cheung F."/>
            <person name="De Mita S."/>
            <person name="Krishnakumar V."/>
            <person name="Gundlach H."/>
            <person name="Zhou S."/>
            <person name="Mudge J."/>
            <person name="Bharti A.K."/>
            <person name="Murray J.D."/>
            <person name="Naoumkina M.A."/>
            <person name="Rosen B."/>
            <person name="Silverstein K.A."/>
            <person name="Tang H."/>
            <person name="Rombauts S."/>
            <person name="Zhao P.X."/>
            <person name="Zhou P."/>
            <person name="Barbe V."/>
            <person name="Bardou P."/>
            <person name="Bechner M."/>
            <person name="Bellec A."/>
            <person name="Berger A."/>
            <person name="Berges H."/>
            <person name="Bidwell S."/>
            <person name="Bisseling T."/>
            <person name="Choisne N."/>
            <person name="Couloux A."/>
            <person name="Denny R."/>
            <person name="Deshpande S."/>
            <person name="Dai X."/>
            <person name="Doyle J.J."/>
            <person name="Dudez A.M."/>
            <person name="Farmer A.D."/>
            <person name="Fouteau S."/>
            <person name="Franken C."/>
            <person name="Gibelin C."/>
            <person name="Gish J."/>
            <person name="Goldstein S."/>
            <person name="Gonzalez A.J."/>
            <person name="Green P.J."/>
            <person name="Hallab A."/>
            <person name="Hartog M."/>
            <person name="Hua A."/>
            <person name="Humphray S.J."/>
            <person name="Jeong D.H."/>
            <person name="Jing Y."/>
            <person name="Jocker A."/>
            <person name="Kenton S.M."/>
            <person name="Kim D.J."/>
            <person name="Klee K."/>
            <person name="Lai H."/>
            <person name="Lang C."/>
            <person name="Lin S."/>
            <person name="Macmil S.L."/>
            <person name="Magdelenat G."/>
            <person name="Matthews L."/>
            <person name="McCorrison J."/>
            <person name="Monaghan E.L."/>
            <person name="Mun J.H."/>
            <person name="Najar F.Z."/>
            <person name="Nicholson C."/>
            <person name="Noirot C."/>
            <person name="O'Bleness M."/>
            <person name="Paule C.R."/>
            <person name="Poulain J."/>
            <person name="Prion F."/>
            <person name="Qin B."/>
            <person name="Qu C."/>
            <person name="Retzel E.F."/>
            <person name="Riddle C."/>
            <person name="Sallet E."/>
            <person name="Samain S."/>
            <person name="Samson N."/>
            <person name="Sanders I."/>
            <person name="Saurat O."/>
            <person name="Scarpelli C."/>
            <person name="Schiex T."/>
            <person name="Segurens B."/>
            <person name="Severin A.J."/>
            <person name="Sherrier D.J."/>
            <person name="Shi R."/>
            <person name="Sims S."/>
            <person name="Singer S.R."/>
            <person name="Sinharoy S."/>
            <person name="Sterck L."/>
            <person name="Viollet A."/>
            <person name="Wang B.B."/>
            <person name="Wang K."/>
            <person name="Wang M."/>
            <person name="Wang X."/>
            <person name="Warfsmann J."/>
            <person name="Weissenbach J."/>
            <person name="White D.D."/>
            <person name="White J.D."/>
            <person name="Wiley G.B."/>
            <person name="Wincker P."/>
            <person name="Xing Y."/>
            <person name="Yang L."/>
            <person name="Yao Z."/>
            <person name="Ying F."/>
            <person name="Zhai J."/>
            <person name="Zhou L."/>
            <person name="Zuber A."/>
            <person name="Denarie J."/>
            <person name="Dixon R.A."/>
            <person name="May G.D."/>
            <person name="Schwartz D.C."/>
            <person name="Rogers J."/>
            <person name="Quetier F."/>
            <person name="Town C.D."/>
            <person name="Roe B.A."/>
        </authorList>
    </citation>
    <scope>NUCLEOTIDE SEQUENCE [LARGE SCALE GENOMIC DNA]</scope>
    <source>
        <strain evidence="2">A17</strain>
        <strain evidence="3 4">cv. Jemalong A17</strain>
    </source>
</reference>
<evidence type="ECO:0000313" key="2">
    <source>
        <dbReference type="EMBL" id="KEH32893.1"/>
    </source>
</evidence>
<dbReference type="EMBL" id="CM001219">
    <property type="protein sequence ID" value="KEH32893.1"/>
    <property type="molecule type" value="Genomic_DNA"/>
</dbReference>
<evidence type="ECO:0000256" key="1">
    <source>
        <dbReference type="SAM" id="MobiDB-lite"/>
    </source>
</evidence>
<reference evidence="2 4" key="2">
    <citation type="journal article" date="2014" name="BMC Genomics">
        <title>An improved genome release (version Mt4.0) for the model legume Medicago truncatula.</title>
        <authorList>
            <person name="Tang H."/>
            <person name="Krishnakumar V."/>
            <person name="Bidwell S."/>
            <person name="Rosen B."/>
            <person name="Chan A."/>
            <person name="Zhou S."/>
            <person name="Gentzbittel L."/>
            <person name="Childs K.L."/>
            <person name="Yandell M."/>
            <person name="Gundlach H."/>
            <person name="Mayer K.F."/>
            <person name="Schwartz D.C."/>
            <person name="Town C.D."/>
        </authorList>
    </citation>
    <scope>GENOME REANNOTATION</scope>
    <source>
        <strain evidence="2">A17</strain>
        <strain evidence="3 4">cv. Jemalong A17</strain>
    </source>
</reference>
<dbReference type="HOGENOM" id="CLU_1162617_0_0_1"/>
<accession>A0A072UV30</accession>
<keyword evidence="4" id="KW-1185">Reference proteome</keyword>
<name>A0A072UV30_MEDTR</name>
<feature type="region of interest" description="Disordered" evidence="1">
    <location>
        <begin position="106"/>
        <end position="169"/>
    </location>
</feature>
<protein>
    <submittedName>
        <fullName evidence="2 3">Uncharacterized protein</fullName>
    </submittedName>
</protein>
<dbReference type="EnsemblPlants" id="KEH32893">
    <property type="protein sequence ID" value="KEH32893"/>
    <property type="gene ID" value="MTR_3g010277"/>
</dbReference>
<proteinExistence type="predicted"/>
<dbReference type="eggNOG" id="KOG0531">
    <property type="taxonomic scope" value="Eukaryota"/>
</dbReference>
<dbReference type="AlphaFoldDB" id="A0A072UV30"/>
<reference evidence="3" key="3">
    <citation type="submission" date="2015-04" db="UniProtKB">
        <authorList>
            <consortium name="EnsemblPlants"/>
        </authorList>
    </citation>
    <scope>IDENTIFICATION</scope>
    <source>
        <strain evidence="3">cv. Jemalong A17</strain>
    </source>
</reference>